<protein>
    <submittedName>
        <fullName evidence="2">Uncharacterized protein</fullName>
    </submittedName>
</protein>
<dbReference type="EMBL" id="SSOP01000169">
    <property type="protein sequence ID" value="KAB5590454.1"/>
    <property type="molecule type" value="Genomic_DNA"/>
</dbReference>
<dbReference type="OrthoDB" id="3210572at2759"/>
<comment type="caution">
    <text evidence="2">The sequence shown here is derived from an EMBL/GenBank/DDBJ whole genome shotgun (WGS) entry which is preliminary data.</text>
</comment>
<feature type="region of interest" description="Disordered" evidence="1">
    <location>
        <begin position="1"/>
        <end position="56"/>
    </location>
</feature>
<feature type="region of interest" description="Disordered" evidence="1">
    <location>
        <begin position="119"/>
        <end position="158"/>
    </location>
</feature>
<keyword evidence="3" id="KW-1185">Reference proteome</keyword>
<evidence type="ECO:0000256" key="1">
    <source>
        <dbReference type="SAM" id="MobiDB-lite"/>
    </source>
</evidence>
<sequence>MSSSRSSSLTRPEPPLTAWTSHTFSFPPCMSEPARLPTHTLPRARSADPHAKTSRVINPLPGFDDFAELVVSAERPIPRVTVTTPSDTGTCIQSWSKDDSDTGTVTFIFGRLRSVARCPPAPTHNSDPQSPHRVEFVRRISSRATTPNPQTPIQDFAA</sequence>
<dbReference type="Proteomes" id="UP000383932">
    <property type="component" value="Unassembled WGS sequence"/>
</dbReference>
<proteinExistence type="predicted"/>
<feature type="compositionally biased region" description="Polar residues" evidence="1">
    <location>
        <begin position="142"/>
        <end position="158"/>
    </location>
</feature>
<dbReference type="AlphaFoldDB" id="A0A5N5QFL5"/>
<gene>
    <name evidence="2" type="ORF">CTheo_6117</name>
</gene>
<accession>A0A5N5QFL5</accession>
<name>A0A5N5QFL5_9AGAM</name>
<evidence type="ECO:0000313" key="2">
    <source>
        <dbReference type="EMBL" id="KAB5590454.1"/>
    </source>
</evidence>
<evidence type="ECO:0000313" key="3">
    <source>
        <dbReference type="Proteomes" id="UP000383932"/>
    </source>
</evidence>
<organism evidence="2 3">
    <name type="scientific">Ceratobasidium theobromae</name>
    <dbReference type="NCBI Taxonomy" id="1582974"/>
    <lineage>
        <taxon>Eukaryota</taxon>
        <taxon>Fungi</taxon>
        <taxon>Dikarya</taxon>
        <taxon>Basidiomycota</taxon>
        <taxon>Agaricomycotina</taxon>
        <taxon>Agaricomycetes</taxon>
        <taxon>Cantharellales</taxon>
        <taxon>Ceratobasidiaceae</taxon>
        <taxon>Ceratobasidium</taxon>
    </lineage>
</organism>
<reference evidence="2 3" key="1">
    <citation type="journal article" date="2019" name="Fungal Biol. Biotechnol.">
        <title>Draft genome sequence of fastidious pathogen Ceratobasidium theobromae, which causes vascular-streak dieback in Theobroma cacao.</title>
        <authorList>
            <person name="Ali S.S."/>
            <person name="Asman A."/>
            <person name="Shao J."/>
            <person name="Firmansyah A.P."/>
            <person name="Susilo A.W."/>
            <person name="Rosmana A."/>
            <person name="McMahon P."/>
            <person name="Junaid M."/>
            <person name="Guest D."/>
            <person name="Kheng T.Y."/>
            <person name="Meinhardt L.W."/>
            <person name="Bailey B.A."/>
        </authorList>
    </citation>
    <scope>NUCLEOTIDE SEQUENCE [LARGE SCALE GENOMIC DNA]</scope>
    <source>
        <strain evidence="2 3">CT2</strain>
    </source>
</reference>